<name>A0AA95K937_9GAMM</name>
<dbReference type="Pfam" id="PF21190">
    <property type="entry name" value="Bbp16"/>
    <property type="match status" value="1"/>
</dbReference>
<dbReference type="EMBL" id="CP123498">
    <property type="protein sequence ID" value="WGL96482.1"/>
    <property type="molecule type" value="Genomic_DNA"/>
</dbReference>
<gene>
    <name evidence="1" type="ORF">QE207_08065</name>
</gene>
<accession>A0AA95K937</accession>
<dbReference type="Proteomes" id="UP001177597">
    <property type="component" value="Chromosome"/>
</dbReference>
<reference evidence="1" key="1">
    <citation type="submission" date="2023-04" db="EMBL/GenBank/DDBJ databases">
        <title>Genome dynamics across the evolutionary transition to endosymbiosis.</title>
        <authorList>
            <person name="Siozios S."/>
            <person name="Nadal-Jimenez P."/>
            <person name="Azagi T."/>
            <person name="Sprong H."/>
            <person name="Frost C.L."/>
            <person name="Parratt S.R."/>
            <person name="Taylor G."/>
            <person name="Brettell L."/>
            <person name="Lew K.C."/>
            <person name="Croft L."/>
            <person name="King K.C."/>
            <person name="Brockhurst M.A."/>
            <person name="Hypsa V."/>
            <person name="Novakova E."/>
            <person name="Darby A.C."/>
            <person name="Hurst G.D.D."/>
        </authorList>
    </citation>
    <scope>NUCLEOTIDE SEQUENCE</scope>
    <source>
        <strain evidence="1">AIh</strain>
    </source>
</reference>
<proteinExistence type="predicted"/>
<sequence>MGEFRDVGIGEPLTLFIQASETAAAADDVTVQFVLETARTKDFANPHVMFQSDAKPVAKLVAGERISAVIPAGSQRYMRLRYVVANVSLTAGAFTAGINLTVDAHPIYPAVSQ</sequence>
<protein>
    <submittedName>
        <fullName evidence="1">Uncharacterized protein</fullName>
    </submittedName>
</protein>
<evidence type="ECO:0000313" key="2">
    <source>
        <dbReference type="Proteomes" id="UP001177597"/>
    </source>
</evidence>
<organism evidence="1 2">
    <name type="scientific">Arsenophonus nasoniae</name>
    <name type="common">son-killer infecting Nasonia vitripennis</name>
    <dbReference type="NCBI Taxonomy" id="638"/>
    <lineage>
        <taxon>Bacteria</taxon>
        <taxon>Pseudomonadati</taxon>
        <taxon>Pseudomonadota</taxon>
        <taxon>Gammaproteobacteria</taxon>
        <taxon>Enterobacterales</taxon>
        <taxon>Morganellaceae</taxon>
        <taxon>Arsenophonus</taxon>
    </lineage>
</organism>
<dbReference type="InterPro" id="IPR048922">
    <property type="entry name" value="Bbp16"/>
</dbReference>
<evidence type="ECO:0000313" key="1">
    <source>
        <dbReference type="EMBL" id="WGL96482.1"/>
    </source>
</evidence>
<dbReference type="AlphaFoldDB" id="A0AA95K937"/>
<dbReference type="Gene3D" id="2.60.120.1110">
    <property type="match status" value="1"/>
</dbReference>